<accession>A0ABZ0HV29</accession>
<reference evidence="1 2" key="1">
    <citation type="submission" date="2023-10" db="EMBL/GenBank/DDBJ databases">
        <title>Novel methanotroph of the genus Methylocapsa from a subarctic wetland.</title>
        <authorList>
            <person name="Belova S.E."/>
            <person name="Oshkin I.Y."/>
            <person name="Miroshnikov K."/>
            <person name="Dedysh S.N."/>
        </authorList>
    </citation>
    <scope>NUCLEOTIDE SEQUENCE [LARGE SCALE GENOMIC DNA]</scope>
    <source>
        <strain evidence="1 2">RX1</strain>
    </source>
</reference>
<proteinExistence type="predicted"/>
<gene>
    <name evidence="1" type="ORF">RZS28_05145</name>
</gene>
<dbReference type="EMBL" id="CP136862">
    <property type="protein sequence ID" value="WOJ90680.1"/>
    <property type="molecule type" value="Genomic_DNA"/>
</dbReference>
<keyword evidence="2" id="KW-1185">Reference proteome</keyword>
<evidence type="ECO:0000313" key="2">
    <source>
        <dbReference type="Proteomes" id="UP001626536"/>
    </source>
</evidence>
<evidence type="ECO:0000313" key="1">
    <source>
        <dbReference type="EMBL" id="WOJ90680.1"/>
    </source>
</evidence>
<organism evidence="1 2">
    <name type="scientific">Methylocapsa polymorpha</name>
    <dbReference type="NCBI Taxonomy" id="3080828"/>
    <lineage>
        <taxon>Bacteria</taxon>
        <taxon>Pseudomonadati</taxon>
        <taxon>Pseudomonadota</taxon>
        <taxon>Alphaproteobacteria</taxon>
        <taxon>Hyphomicrobiales</taxon>
        <taxon>Beijerinckiaceae</taxon>
        <taxon>Methylocapsa</taxon>
    </lineage>
</organism>
<dbReference type="Proteomes" id="UP001626536">
    <property type="component" value="Chromosome"/>
</dbReference>
<sequence>MSDILQARRALRMRLHRDCLYVDAADFAAQMANVGNVALLREGDDLWILPIFSAEAGGFLVKQVNARGDRAIHAADLFRLNGVDENRDIRLDAAWSDARAGFLASAFFAD</sequence>
<dbReference type="RefSeq" id="WP_407340265.1">
    <property type="nucleotide sequence ID" value="NZ_CP136862.1"/>
</dbReference>
<protein>
    <submittedName>
        <fullName evidence="1">Uncharacterized protein</fullName>
    </submittedName>
</protein>
<name>A0ABZ0HV29_9HYPH</name>